<sequence>MIAYEREHEFVMVTQHHHALASGELANRWKDKYFIGKEKRKEVIWSISQHDRGWINLDDTPFWNDASGKPYTFIDFPLVPKLSFYRKGVDEVEARSLYGGLLCSMHYVSFLQGSSEEAALAYVQDEKIRQYYLKEKLGMGEEGQAELDFHFELLQFCDNLSLYMCLQEPGVTKEQEVGWYKQGFPQRFAFSGEKKIIARWLDRGTVCLFPFPFEEACEVSVPLKEVSKAGIQQVGLAQAYKKTPWKTRDIVFVSG</sequence>
<gene>
    <name evidence="1" type="ORF">HF838_09255</name>
</gene>
<evidence type="ECO:0000313" key="1">
    <source>
        <dbReference type="EMBL" id="NME98445.1"/>
    </source>
</evidence>
<evidence type="ECO:0000313" key="2">
    <source>
        <dbReference type="Proteomes" id="UP000561326"/>
    </source>
</evidence>
<dbReference type="Proteomes" id="UP000561326">
    <property type="component" value="Unassembled WGS sequence"/>
</dbReference>
<dbReference type="RefSeq" id="WP_168975107.1">
    <property type="nucleotide sequence ID" value="NZ_CAMJCG010000034.1"/>
</dbReference>
<protein>
    <submittedName>
        <fullName evidence="1">DUF3891 family protein</fullName>
    </submittedName>
</protein>
<dbReference type="EMBL" id="JABAGO010000014">
    <property type="protein sequence ID" value="NME98445.1"/>
    <property type="molecule type" value="Genomic_DNA"/>
</dbReference>
<dbReference type="AlphaFoldDB" id="A0A848CS34"/>
<organism evidence="1 2">
    <name type="scientific">Aneurinibacillus aneurinilyticus</name>
    <name type="common">Bacillus aneurinolyticus</name>
    <dbReference type="NCBI Taxonomy" id="1391"/>
    <lineage>
        <taxon>Bacteria</taxon>
        <taxon>Bacillati</taxon>
        <taxon>Bacillota</taxon>
        <taxon>Bacilli</taxon>
        <taxon>Bacillales</taxon>
        <taxon>Paenibacillaceae</taxon>
        <taxon>Aneurinibacillus group</taxon>
        <taxon>Aneurinibacillus</taxon>
    </lineage>
</organism>
<name>A0A848CS34_ANEAE</name>
<comment type="caution">
    <text evidence="1">The sequence shown here is derived from an EMBL/GenBank/DDBJ whole genome shotgun (WGS) entry which is preliminary data.</text>
</comment>
<reference evidence="1 2" key="1">
    <citation type="submission" date="2020-04" db="EMBL/GenBank/DDBJ databases">
        <authorList>
            <person name="Hitch T.C.A."/>
            <person name="Wylensek D."/>
            <person name="Clavel T."/>
        </authorList>
    </citation>
    <scope>NUCLEOTIDE SEQUENCE [LARGE SCALE GENOMIC DNA]</scope>
    <source>
        <strain evidence="1 2">WB01_D5_05</strain>
    </source>
</reference>
<proteinExistence type="predicted"/>
<dbReference type="Pfam" id="PF13030">
    <property type="entry name" value="DUF3891"/>
    <property type="match status" value="1"/>
</dbReference>
<dbReference type="InterPro" id="IPR024992">
    <property type="entry name" value="DUF3891"/>
</dbReference>
<accession>A0A848CS34</accession>